<organism evidence="2 3">
    <name type="scientific">Altererythrobacter xiamenensis</name>
    <dbReference type="NCBI Taxonomy" id="1316679"/>
    <lineage>
        <taxon>Bacteria</taxon>
        <taxon>Pseudomonadati</taxon>
        <taxon>Pseudomonadota</taxon>
        <taxon>Alphaproteobacteria</taxon>
        <taxon>Sphingomonadales</taxon>
        <taxon>Erythrobacteraceae</taxon>
        <taxon>Altererythrobacter</taxon>
    </lineage>
</organism>
<evidence type="ECO:0000256" key="1">
    <source>
        <dbReference type="SAM" id="MobiDB-lite"/>
    </source>
</evidence>
<feature type="compositionally biased region" description="Basic and acidic residues" evidence="1">
    <location>
        <begin position="17"/>
        <end position="26"/>
    </location>
</feature>
<sequence>MMSSLRYHSTGSNAWSPDRRPLDPTQRRARFGPILPMGESPRSGIFGLFSRL</sequence>
<gene>
    <name evidence="2" type="ORF">SAMN06297468_1194</name>
</gene>
<dbReference type="EMBL" id="FXWG01000002">
    <property type="protein sequence ID" value="SMQ68923.1"/>
    <property type="molecule type" value="Genomic_DNA"/>
</dbReference>
<dbReference type="Proteomes" id="UP000194420">
    <property type="component" value="Unassembled WGS sequence"/>
</dbReference>
<name>A0A1Y6F975_9SPHN</name>
<feature type="compositionally biased region" description="Polar residues" evidence="1">
    <location>
        <begin position="1"/>
        <end position="15"/>
    </location>
</feature>
<protein>
    <submittedName>
        <fullName evidence="2">Uncharacterized protein</fullName>
    </submittedName>
</protein>
<proteinExistence type="predicted"/>
<accession>A0A1Y6F975</accession>
<reference evidence="3" key="1">
    <citation type="submission" date="2017-04" db="EMBL/GenBank/DDBJ databases">
        <authorList>
            <person name="Varghese N."/>
            <person name="Submissions S."/>
        </authorList>
    </citation>
    <scope>NUCLEOTIDE SEQUENCE [LARGE SCALE GENOMIC DNA]</scope>
</reference>
<evidence type="ECO:0000313" key="2">
    <source>
        <dbReference type="EMBL" id="SMQ68923.1"/>
    </source>
</evidence>
<keyword evidence="3" id="KW-1185">Reference proteome</keyword>
<dbReference type="AlphaFoldDB" id="A0A1Y6F975"/>
<feature type="region of interest" description="Disordered" evidence="1">
    <location>
        <begin position="1"/>
        <end position="36"/>
    </location>
</feature>
<evidence type="ECO:0000313" key="3">
    <source>
        <dbReference type="Proteomes" id="UP000194420"/>
    </source>
</evidence>